<evidence type="ECO:0000256" key="2">
    <source>
        <dbReference type="SAM" id="MobiDB-lite"/>
    </source>
</evidence>
<feature type="region of interest" description="Disordered" evidence="2">
    <location>
        <begin position="554"/>
        <end position="598"/>
    </location>
</feature>
<comment type="caution">
    <text evidence="5">The sequence shown here is derived from an EMBL/GenBank/DDBJ whole genome shotgun (WGS) entry which is preliminary data.</text>
</comment>
<dbReference type="InterPro" id="IPR004343">
    <property type="entry name" value="Plus-3_dom"/>
</dbReference>
<dbReference type="OMA" id="FSESLWV"/>
<dbReference type="GO" id="GO:0008270">
    <property type="term" value="F:zinc ion binding"/>
    <property type="evidence" value="ECO:0007669"/>
    <property type="project" value="UniProtKB-KW"/>
</dbReference>
<dbReference type="PANTHER" id="PTHR38940">
    <property type="entry name" value="PLUS3 DOMAIN-CONTAINING PROTEIN"/>
    <property type="match status" value="1"/>
</dbReference>
<dbReference type="InterPro" id="IPR001878">
    <property type="entry name" value="Znf_CCHC"/>
</dbReference>
<feature type="compositionally biased region" description="Basic residues" evidence="2">
    <location>
        <begin position="320"/>
        <end position="329"/>
    </location>
</feature>
<evidence type="ECO:0000313" key="6">
    <source>
        <dbReference type="Proteomes" id="UP000238479"/>
    </source>
</evidence>
<feature type="domain" description="CCHC-type" evidence="3">
    <location>
        <begin position="737"/>
        <end position="752"/>
    </location>
</feature>
<keyword evidence="1" id="KW-0479">Metal-binding</keyword>
<dbReference type="InterPro" id="IPR036128">
    <property type="entry name" value="Plus3-like_sf"/>
</dbReference>
<dbReference type="PROSITE" id="PS50158">
    <property type="entry name" value="ZF_CCHC"/>
    <property type="match status" value="1"/>
</dbReference>
<proteinExistence type="predicted"/>
<dbReference type="EMBL" id="PDCK01000042">
    <property type="protein sequence ID" value="PRQ36352.1"/>
    <property type="molecule type" value="Genomic_DNA"/>
</dbReference>
<evidence type="ECO:0000256" key="1">
    <source>
        <dbReference type="PROSITE-ProRule" id="PRU00047"/>
    </source>
</evidence>
<dbReference type="Gramene" id="PRQ36352">
    <property type="protein sequence ID" value="PRQ36352"/>
    <property type="gene ID" value="RchiOBHm_Chr4g0390511"/>
</dbReference>
<evidence type="ECO:0000313" key="5">
    <source>
        <dbReference type="EMBL" id="PRQ36352.1"/>
    </source>
</evidence>
<dbReference type="GO" id="GO:0003677">
    <property type="term" value="F:DNA binding"/>
    <property type="evidence" value="ECO:0007669"/>
    <property type="project" value="InterPro"/>
</dbReference>
<dbReference type="Proteomes" id="UP000238479">
    <property type="component" value="Chromosome 4"/>
</dbReference>
<organism evidence="5 6">
    <name type="scientific">Rosa chinensis</name>
    <name type="common">China rose</name>
    <dbReference type="NCBI Taxonomy" id="74649"/>
    <lineage>
        <taxon>Eukaryota</taxon>
        <taxon>Viridiplantae</taxon>
        <taxon>Streptophyta</taxon>
        <taxon>Embryophyta</taxon>
        <taxon>Tracheophyta</taxon>
        <taxon>Spermatophyta</taxon>
        <taxon>Magnoliopsida</taxon>
        <taxon>eudicotyledons</taxon>
        <taxon>Gunneridae</taxon>
        <taxon>Pentapetalae</taxon>
        <taxon>rosids</taxon>
        <taxon>fabids</taxon>
        <taxon>Rosales</taxon>
        <taxon>Rosaceae</taxon>
        <taxon>Rosoideae</taxon>
        <taxon>Rosoideae incertae sedis</taxon>
        <taxon>Rosa</taxon>
    </lineage>
</organism>
<dbReference type="SUPFAM" id="SSF159042">
    <property type="entry name" value="Plus3-like"/>
    <property type="match status" value="1"/>
</dbReference>
<dbReference type="SMART" id="SM00343">
    <property type="entry name" value="ZnF_C2HC"/>
    <property type="match status" value="2"/>
</dbReference>
<dbReference type="AlphaFoldDB" id="A0A2P6QQ99"/>
<feature type="region of interest" description="Disordered" evidence="2">
    <location>
        <begin position="855"/>
        <end position="876"/>
    </location>
</feature>
<sequence length="1034" mass="113815">MDANNENREPVTDLALDYSIQCIQSRLNSDSGAGANAGSVLGMTFVATEPLSELVWSTDKGPSNVNLSPPQSITGGRPIAEKPLEEENFIASDTSFRVKSEAAGKDALTMSPTSDAGVMLAHGSSHEYETETIPNVEEVQTAMEVSILHKQVDTCGPINFKIDEIPEMPETGENFLTTLPGDVDRERANMMQPDQIIPFVEQSEPLLEDPVSEDICADDRNPSREMDFLLTSKAYLVNESRDSGAFVVDQISQGSRPLDKLESTADNDVQILRSENAYGAASQKLGSECLLGDKDSFEKVEELLPVEDSVLDKHSPTNSRIHKHRRKGKEKALSDGDLSGRMSKKAVSDGNISGRMSNEGDDSHESVESCNSARLVSSGKKRWGFEEQFIVGTKRFRKQIQETPGSSSYVKQDSSFMNWISCMMKGFSKSIQDEALPLNVVHPDHVRESSDKKLITYNKNQDAGIKSIGFQSIFQSLYCPRAEDQGTRMSSGNHEIRERPEELEQAIIPKGFHGEKMNLGKGCLLPVGKFNESTRCTEVGSALQPEILSAKVASSQEKGNNTDSVENKCGVGSTSSLGKRKKTSVEHVESDPLPEGKITDKFDHRRDLLGSLWVTRFTPKISGLSLMSDRYSVGAVHDCSNDKNNFRVEEQSVEDIVSVSGNEPQECAADNAGSLAFNRNKSQSDEKSVSKLNPMFPAPKFGGSEAMASVFARRLDALKHISPSGITGNAADKFMTCFFCGIKGHHLRECSQIKDTELQDLPSKFKSYNGAEYLSSFCIRCFECSHWAVACPNATSVGQPQLECNLSYYCSPNQTKLNAEGNMKLLTGEESQSEASVDQDDLRVETDLNLSWKSNSASKKMRHSSNSVKRYSASSSGQNKIKQKPVIPLSQFVNIPVTDVPKGISDSVKRLRLSRTDVLKWMDSHTSLSNLEGFFLRLRLGKSETGLGGTRYYVSCITGTTGSQRESHPQNAKTSISVIVGGIRCVVETQYVSNHDFLEDELRAWWSATTKNNAKIPSIEDLREKIEMKKLLGL</sequence>
<feature type="domain" description="Plus3" evidence="4">
    <location>
        <begin position="902"/>
        <end position="1034"/>
    </location>
</feature>
<name>A0A2P6QQ99_ROSCH</name>
<gene>
    <name evidence="5" type="ORF">RchiOBHm_Chr4g0390511</name>
</gene>
<evidence type="ECO:0000259" key="4">
    <source>
        <dbReference type="PROSITE" id="PS51360"/>
    </source>
</evidence>
<dbReference type="SMART" id="SM00719">
    <property type="entry name" value="Plus3"/>
    <property type="match status" value="1"/>
</dbReference>
<accession>A0A2P6QQ99</accession>
<feature type="compositionally biased region" description="Polar residues" evidence="2">
    <location>
        <begin position="554"/>
        <end position="564"/>
    </location>
</feature>
<dbReference type="STRING" id="74649.A0A2P6QQ99"/>
<dbReference type="PROSITE" id="PS51360">
    <property type="entry name" value="PLUS3"/>
    <property type="match status" value="1"/>
</dbReference>
<keyword evidence="1" id="KW-0862">Zinc</keyword>
<dbReference type="Gene3D" id="4.10.60.10">
    <property type="entry name" value="Zinc finger, CCHC-type"/>
    <property type="match status" value="1"/>
</dbReference>
<dbReference type="Gene3D" id="3.90.70.200">
    <property type="entry name" value="Plus-3 domain"/>
    <property type="match status" value="1"/>
</dbReference>
<dbReference type="Pfam" id="PF03126">
    <property type="entry name" value="Plus-3"/>
    <property type="match status" value="1"/>
</dbReference>
<keyword evidence="6" id="KW-1185">Reference proteome</keyword>
<evidence type="ECO:0000259" key="3">
    <source>
        <dbReference type="PROSITE" id="PS50158"/>
    </source>
</evidence>
<dbReference type="PANTHER" id="PTHR38940:SF4">
    <property type="entry name" value="OS01G0775100 PROTEIN"/>
    <property type="match status" value="1"/>
</dbReference>
<protein>
    <submittedName>
        <fullName evidence="5">Putative transcription factor interactor and regulator CCHC(Zn) family</fullName>
    </submittedName>
</protein>
<keyword evidence="1" id="KW-0863">Zinc-finger</keyword>
<feature type="region of interest" description="Disordered" evidence="2">
    <location>
        <begin position="313"/>
        <end position="366"/>
    </location>
</feature>
<reference evidence="5 6" key="1">
    <citation type="journal article" date="2018" name="Nat. Genet.">
        <title>The Rosa genome provides new insights in the design of modern roses.</title>
        <authorList>
            <person name="Bendahmane M."/>
        </authorList>
    </citation>
    <scope>NUCLEOTIDE SEQUENCE [LARGE SCALE GENOMIC DNA]</scope>
    <source>
        <strain evidence="6">cv. Old Blush</strain>
    </source>
</reference>